<evidence type="ECO:0000259" key="1">
    <source>
        <dbReference type="Pfam" id="PF14090"/>
    </source>
</evidence>
<dbReference type="InterPro" id="IPR055245">
    <property type="entry name" value="HTH_proteobacteria"/>
</dbReference>
<dbReference type="Pfam" id="PF14090">
    <property type="entry name" value="HTH_39"/>
    <property type="match status" value="1"/>
</dbReference>
<evidence type="ECO:0000313" key="2">
    <source>
        <dbReference type="EMBL" id="OCL99543.1"/>
    </source>
</evidence>
<dbReference type="RefSeq" id="WP_066185495.1">
    <property type="nucleotide sequence ID" value="NZ_LCUJ01000002.1"/>
</dbReference>
<organism evidence="2 3">
    <name type="scientific">Aliarcobacter thereius</name>
    <dbReference type="NCBI Taxonomy" id="544718"/>
    <lineage>
        <taxon>Bacteria</taxon>
        <taxon>Pseudomonadati</taxon>
        <taxon>Campylobacterota</taxon>
        <taxon>Epsilonproteobacteria</taxon>
        <taxon>Campylobacterales</taxon>
        <taxon>Arcobacteraceae</taxon>
        <taxon>Aliarcobacter</taxon>
    </lineage>
</organism>
<evidence type="ECO:0000313" key="3">
    <source>
        <dbReference type="Proteomes" id="UP000093281"/>
    </source>
</evidence>
<comment type="caution">
    <text evidence="2">The sequence shown here is derived from an EMBL/GenBank/DDBJ whole genome shotgun (WGS) entry which is preliminary data.</text>
</comment>
<proteinExistence type="predicted"/>
<dbReference type="EMBL" id="LCUJ01000002">
    <property type="protein sequence ID" value="OCL99543.1"/>
    <property type="molecule type" value="Genomic_DNA"/>
</dbReference>
<dbReference type="AlphaFoldDB" id="A0A1C0B7I5"/>
<gene>
    <name evidence="2" type="ORF">AAX29_00584</name>
</gene>
<feature type="domain" description="Winged helix-turn-helix" evidence="1">
    <location>
        <begin position="8"/>
        <end position="63"/>
    </location>
</feature>
<name>A0A1C0B7I5_9BACT</name>
<protein>
    <recommendedName>
        <fullName evidence="1">Winged helix-turn-helix domain-containing protein</fullName>
    </recommendedName>
</protein>
<accession>A0A1C0B7I5</accession>
<sequence>MKSKRSKSQKAQIKEWLEDGLEIDFWKAVEYFKCRSLPQRVEELRKEGLKIKTKYEDGTRCATYYLEKEANAK</sequence>
<dbReference type="Proteomes" id="UP000093281">
    <property type="component" value="Unassembled WGS sequence"/>
</dbReference>
<reference evidence="3" key="1">
    <citation type="submission" date="2015-05" db="EMBL/GenBank/DDBJ databases">
        <authorList>
            <person name="Rovetto F."/>
            <person name="Cocolin L."/>
            <person name="Illeghems K."/>
            <person name="Van Nieuwerburgh F."/>
            <person name="Houf K."/>
        </authorList>
    </citation>
    <scope>NUCLEOTIDE SEQUENCE [LARGE SCALE GENOMIC DNA]</scope>
    <source>
        <strain evidence="3">DU22</strain>
    </source>
</reference>